<dbReference type="SUPFAM" id="SSF51735">
    <property type="entry name" value="NAD(P)-binding Rossmann-fold domains"/>
    <property type="match status" value="1"/>
</dbReference>
<evidence type="ECO:0000256" key="2">
    <source>
        <dbReference type="ARBA" id="ARBA00023027"/>
    </source>
</evidence>
<keyword evidence="1 3" id="KW-0560">Oxidoreductase</keyword>
<dbReference type="SUPFAM" id="SSF52283">
    <property type="entry name" value="Formate/glycerate dehydrogenase catalytic domain-like"/>
    <property type="match status" value="1"/>
</dbReference>
<evidence type="ECO:0000259" key="4">
    <source>
        <dbReference type="Pfam" id="PF00389"/>
    </source>
</evidence>
<dbReference type="InterPro" id="IPR050223">
    <property type="entry name" value="D-isomer_2-hydroxyacid_DH"/>
</dbReference>
<feature type="domain" description="D-isomer specific 2-hydroxyacid dehydrogenase NAD-binding" evidence="5">
    <location>
        <begin position="91"/>
        <end position="261"/>
    </location>
</feature>
<dbReference type="Gene3D" id="3.40.50.720">
    <property type="entry name" value="NAD(P)-binding Rossmann-like Domain"/>
    <property type="match status" value="2"/>
</dbReference>
<gene>
    <name evidence="6" type="ORF">RM190_21965</name>
</gene>
<proteinExistence type="inferred from homology"/>
<dbReference type="Pfam" id="PF00389">
    <property type="entry name" value="2-Hacid_dh"/>
    <property type="match status" value="1"/>
</dbReference>
<accession>A0ABU3EJW1</accession>
<dbReference type="PANTHER" id="PTHR10996">
    <property type="entry name" value="2-HYDROXYACID DEHYDROGENASE-RELATED"/>
    <property type="match status" value="1"/>
</dbReference>
<reference evidence="7" key="1">
    <citation type="submission" date="2023-07" db="EMBL/GenBank/DDBJ databases">
        <title>Characterization of two Paracoccaceae strains isolated from Phycosphere and proposal of Xinfangfangia lacusdiani sp. nov.</title>
        <authorList>
            <person name="Deng Y."/>
            <person name="Zhang Y.Q."/>
        </authorList>
    </citation>
    <scope>NUCLEOTIDE SEQUENCE [LARGE SCALE GENOMIC DNA]</scope>
    <source>
        <strain evidence="7">CPCC 101403</strain>
    </source>
</reference>
<evidence type="ECO:0000313" key="6">
    <source>
        <dbReference type="EMBL" id="MDT1064542.1"/>
    </source>
</evidence>
<dbReference type="RefSeq" id="WP_311761627.1">
    <property type="nucleotide sequence ID" value="NZ_JAVRQI010000025.1"/>
</dbReference>
<dbReference type="InterPro" id="IPR006140">
    <property type="entry name" value="D-isomer_DH_NAD-bd"/>
</dbReference>
<dbReference type="EMBL" id="JAVRQI010000025">
    <property type="protein sequence ID" value="MDT1064542.1"/>
    <property type="molecule type" value="Genomic_DNA"/>
</dbReference>
<evidence type="ECO:0000259" key="5">
    <source>
        <dbReference type="Pfam" id="PF02826"/>
    </source>
</evidence>
<feature type="domain" description="D-isomer specific 2-hydroxyacid dehydrogenase catalytic" evidence="4">
    <location>
        <begin position="27"/>
        <end position="292"/>
    </location>
</feature>
<protein>
    <submittedName>
        <fullName evidence="6">2-hydroxyacid dehydrogenase</fullName>
    </submittedName>
</protein>
<dbReference type="InterPro" id="IPR036291">
    <property type="entry name" value="NAD(P)-bd_dom_sf"/>
</dbReference>
<sequence length="293" mass="30724">MAELDRSYLARRLYGAEADGTFDRARIRAVVTDGALGAGRTLLERYPNVEMVGVFGVGTDAIDLGYARERGIAVSNTPDVLTDDVADLALLLMMSVARRQITADRFVRDGNWGRAGLPLASRFSGKKVGILGLGRVGRAVAERCEAFGCRIGHVTPSARDGSYLRYPSLIEMARDVDFLVVTAAGGAGTGGMVDAGVLEALGPEGALINVSRGSIVEESALVSALDSGRLGAAGLDVFADEPTVPAELLGMENVVLSPHRASATVETRQAMGRLLLDNLAAHFSGRALLTPVA</sequence>
<comment type="similarity">
    <text evidence="3">Belongs to the D-isomer specific 2-hydroxyacid dehydrogenase family.</text>
</comment>
<keyword evidence="2" id="KW-0520">NAD</keyword>
<name>A0ABU3EJW1_9RHOB</name>
<dbReference type="InterPro" id="IPR006139">
    <property type="entry name" value="D-isomer_2_OHA_DH_cat_dom"/>
</dbReference>
<evidence type="ECO:0000256" key="1">
    <source>
        <dbReference type="ARBA" id="ARBA00023002"/>
    </source>
</evidence>
<organism evidence="6 7">
    <name type="scientific">Paracoccus broussonetiae</name>
    <dbReference type="NCBI Taxonomy" id="3075834"/>
    <lineage>
        <taxon>Bacteria</taxon>
        <taxon>Pseudomonadati</taxon>
        <taxon>Pseudomonadota</taxon>
        <taxon>Alphaproteobacteria</taxon>
        <taxon>Rhodobacterales</taxon>
        <taxon>Paracoccaceae</taxon>
        <taxon>Paracoccus</taxon>
    </lineage>
</organism>
<evidence type="ECO:0000256" key="3">
    <source>
        <dbReference type="RuleBase" id="RU003719"/>
    </source>
</evidence>
<comment type="caution">
    <text evidence="6">The sequence shown here is derived from an EMBL/GenBank/DDBJ whole genome shotgun (WGS) entry which is preliminary data.</text>
</comment>
<dbReference type="Pfam" id="PF02826">
    <property type="entry name" value="2-Hacid_dh_C"/>
    <property type="match status" value="1"/>
</dbReference>
<dbReference type="CDD" id="cd12156">
    <property type="entry name" value="HPPR"/>
    <property type="match status" value="1"/>
</dbReference>
<keyword evidence="7" id="KW-1185">Reference proteome</keyword>
<dbReference type="Proteomes" id="UP001251085">
    <property type="component" value="Unassembled WGS sequence"/>
</dbReference>
<evidence type="ECO:0000313" key="7">
    <source>
        <dbReference type="Proteomes" id="UP001251085"/>
    </source>
</evidence>
<dbReference type="PANTHER" id="PTHR10996:SF178">
    <property type="entry name" value="2-HYDROXYACID DEHYDROGENASE YGL185C-RELATED"/>
    <property type="match status" value="1"/>
</dbReference>